<accession>A0A9X8QM65</accession>
<dbReference type="AlphaFoldDB" id="A0A9X8QM65"/>
<comment type="caution">
    <text evidence="2">The sequence shown here is derived from an EMBL/GenBank/DDBJ whole genome shotgun (WGS) entry which is preliminary data.</text>
</comment>
<dbReference type="Gene3D" id="1.10.10.10">
    <property type="entry name" value="Winged helix-like DNA-binding domain superfamily/Winged helix DNA-binding domain"/>
    <property type="match status" value="1"/>
</dbReference>
<organism evidence="2 3">
    <name type="scientific">Pseudomonas lutea</name>
    <dbReference type="NCBI Taxonomy" id="243924"/>
    <lineage>
        <taxon>Bacteria</taxon>
        <taxon>Pseudomonadati</taxon>
        <taxon>Pseudomonadota</taxon>
        <taxon>Gammaproteobacteria</taxon>
        <taxon>Pseudomonadales</taxon>
        <taxon>Pseudomonadaceae</taxon>
        <taxon>Pseudomonas</taxon>
    </lineage>
</organism>
<dbReference type="InterPro" id="IPR030392">
    <property type="entry name" value="S74_ICA"/>
</dbReference>
<feature type="domain" description="Peptidase S74" evidence="1">
    <location>
        <begin position="1"/>
        <end position="168"/>
    </location>
</feature>
<protein>
    <recommendedName>
        <fullName evidence="1">Peptidase S74 domain-containing protein</fullName>
    </recommendedName>
</protein>
<evidence type="ECO:0000259" key="1">
    <source>
        <dbReference type="PROSITE" id="PS51688"/>
    </source>
</evidence>
<dbReference type="InterPro" id="IPR036388">
    <property type="entry name" value="WH-like_DNA-bd_sf"/>
</dbReference>
<dbReference type="Proteomes" id="UP000183210">
    <property type="component" value="Unassembled WGS sequence"/>
</dbReference>
<reference evidence="2 3" key="1">
    <citation type="submission" date="2016-10" db="EMBL/GenBank/DDBJ databases">
        <authorList>
            <person name="Varghese N."/>
            <person name="Submissions S."/>
        </authorList>
    </citation>
    <scope>NUCLEOTIDE SEQUENCE [LARGE SCALE GENOMIC DNA]</scope>
    <source>
        <strain evidence="2 3">LMG 21974</strain>
    </source>
</reference>
<gene>
    <name evidence="2" type="ORF">SAMN05216409_1472</name>
</gene>
<name>A0A9X8QM65_9PSED</name>
<evidence type="ECO:0000313" key="3">
    <source>
        <dbReference type="Proteomes" id="UP000183210"/>
    </source>
</evidence>
<feature type="non-terminal residue" evidence="2">
    <location>
        <position position="1"/>
    </location>
</feature>
<sequence>EEYEEEYADVEIRDGVAVQVIKTRTATRNVIDTLSVVDESGNPVMETKKEVYLEEVTDADGNTSSVPATREVEVQKTITVPRMQKIQEPVYGDETTFDSGKRTHFGMIAQQVKEAMAAVGIDDFAGWTLADAENPDSRQGLRYEQFIPVLINAVKELSAQVKELQQRS</sequence>
<evidence type="ECO:0000313" key="2">
    <source>
        <dbReference type="EMBL" id="SER55346.1"/>
    </source>
</evidence>
<dbReference type="EMBL" id="FOEV01000047">
    <property type="protein sequence ID" value="SER55346.1"/>
    <property type="molecule type" value="Genomic_DNA"/>
</dbReference>
<dbReference type="PROSITE" id="PS51688">
    <property type="entry name" value="ICA"/>
    <property type="match status" value="1"/>
</dbReference>
<proteinExistence type="predicted"/>